<keyword evidence="4" id="KW-1185">Reference proteome</keyword>
<organism evidence="3 4">
    <name type="scientific">Dimorphilus gyrociliatus</name>
    <dbReference type="NCBI Taxonomy" id="2664684"/>
    <lineage>
        <taxon>Eukaryota</taxon>
        <taxon>Metazoa</taxon>
        <taxon>Spiralia</taxon>
        <taxon>Lophotrochozoa</taxon>
        <taxon>Annelida</taxon>
        <taxon>Polychaeta</taxon>
        <taxon>Polychaeta incertae sedis</taxon>
        <taxon>Dinophilidae</taxon>
        <taxon>Dimorphilus</taxon>
    </lineage>
</organism>
<feature type="transmembrane region" description="Helical" evidence="1">
    <location>
        <begin position="437"/>
        <end position="463"/>
    </location>
</feature>
<keyword evidence="1" id="KW-0472">Membrane</keyword>
<dbReference type="EMBL" id="CAJFCJ010000002">
    <property type="protein sequence ID" value="CAD5112706.1"/>
    <property type="molecule type" value="Genomic_DNA"/>
</dbReference>
<keyword evidence="1" id="KW-1133">Transmembrane helix</keyword>
<accession>A0A7I8VDU4</accession>
<proteinExistence type="predicted"/>
<evidence type="ECO:0000256" key="2">
    <source>
        <dbReference type="SAM" id="SignalP"/>
    </source>
</evidence>
<keyword evidence="1" id="KW-0812">Transmembrane</keyword>
<dbReference type="AlphaFoldDB" id="A0A7I8VDU4"/>
<feature type="signal peptide" evidence="2">
    <location>
        <begin position="1"/>
        <end position="20"/>
    </location>
</feature>
<comment type="caution">
    <text evidence="3">The sequence shown here is derived from an EMBL/GenBank/DDBJ whole genome shotgun (WGS) entry which is preliminary data.</text>
</comment>
<gene>
    <name evidence="3" type="ORF">DGYR_LOCUS1798</name>
</gene>
<evidence type="ECO:0000256" key="1">
    <source>
        <dbReference type="SAM" id="Phobius"/>
    </source>
</evidence>
<protein>
    <submittedName>
        <fullName evidence="3">DgyrCDS1926</fullName>
    </submittedName>
</protein>
<dbReference type="Proteomes" id="UP000549394">
    <property type="component" value="Unassembled WGS sequence"/>
</dbReference>
<evidence type="ECO:0000313" key="3">
    <source>
        <dbReference type="EMBL" id="CAD5112706.1"/>
    </source>
</evidence>
<keyword evidence="2" id="KW-0732">Signal</keyword>
<sequence length="572" mass="65173">MVEGWGIRLIILLFSLFVLSRTKYQKEVRFHELEGDRILLKCPESGEKCRILGIELRSDACHKTLISIPTKSNSCHISAKVFPFSVQNCTNMRQNSAKVHYKCISKDDPVKIWSYCYNTEKMPKRISCSTEQNIQLKKVTISESTGGDLDGKPSCLPTKTDWSYTDNDLAFLDPFLCDGFSECSSSMKYPRQNPIIARKGNYDSYHVISYISIEYLCVNNQKYRGNGNQKVWVCNPHKFDEMKVTALTINTKNIQCLNAIDLNNPIKKEITDKREAFIRLFITAKQHLTHGSGKEYCCSLQPNSSKSMKASFSSISHYGSRFTKDANRIDIIPEEIQPNDGYVSVNNLIRICYISNREKIEIMQSSFLYVTSSGNLKIQCQSVNIGGGHFGSRSTVKTVNSMEFTTNKQTSNLFTQSFNNTKNSERNIKTFSLSLEILIVLVISIAIGLIIGVSTVCCIFACIRSRIAAKKKRIAKHVTLPNLNQVCYQENFPLKEQTATHTIDRYRPLPRTREERPISEHDYETIPEPSDNYGGYLEATDFQSTFLRENHIMDMVDNPRYLRSTDAVLSMI</sequence>
<name>A0A7I8VDU4_9ANNE</name>
<evidence type="ECO:0000313" key="4">
    <source>
        <dbReference type="Proteomes" id="UP000549394"/>
    </source>
</evidence>
<reference evidence="3 4" key="1">
    <citation type="submission" date="2020-08" db="EMBL/GenBank/DDBJ databases">
        <authorList>
            <person name="Hejnol A."/>
        </authorList>
    </citation>
    <scope>NUCLEOTIDE SEQUENCE [LARGE SCALE GENOMIC DNA]</scope>
</reference>
<feature type="chain" id="PRO_5029531353" evidence="2">
    <location>
        <begin position="21"/>
        <end position="572"/>
    </location>
</feature>